<protein>
    <submittedName>
        <fullName evidence="1">7758_t:CDS:1</fullName>
    </submittedName>
</protein>
<sequence>MNTMHIDPPQSTSVSRPSLIPSTQLLDTQTCGDTNILQALLIQSLAPRQNLPNPHGRHIGPPQSTSVSRPFLIPSAQLFEHTPLEQVLPVAHTFPQPPQLLGSFKVFISHPLEGLLSQLAYPG</sequence>
<accession>A0ACA9MKK5</accession>
<dbReference type="Proteomes" id="UP000789525">
    <property type="component" value="Unassembled WGS sequence"/>
</dbReference>
<reference evidence="1" key="1">
    <citation type="submission" date="2021-06" db="EMBL/GenBank/DDBJ databases">
        <authorList>
            <person name="Kallberg Y."/>
            <person name="Tangrot J."/>
            <person name="Rosling A."/>
        </authorList>
    </citation>
    <scope>NUCLEOTIDE SEQUENCE</scope>
    <source>
        <strain evidence="1">CL356</strain>
    </source>
</reference>
<name>A0ACA9MKK5_9GLOM</name>
<comment type="caution">
    <text evidence="1">The sequence shown here is derived from an EMBL/GenBank/DDBJ whole genome shotgun (WGS) entry which is preliminary data.</text>
</comment>
<dbReference type="EMBL" id="CAJVPT010013062">
    <property type="protein sequence ID" value="CAG8592541.1"/>
    <property type="molecule type" value="Genomic_DNA"/>
</dbReference>
<proteinExistence type="predicted"/>
<gene>
    <name evidence="1" type="ORF">ACOLOM_LOCUS6374</name>
</gene>
<organism evidence="1 2">
    <name type="scientific">Acaulospora colombiana</name>
    <dbReference type="NCBI Taxonomy" id="27376"/>
    <lineage>
        <taxon>Eukaryota</taxon>
        <taxon>Fungi</taxon>
        <taxon>Fungi incertae sedis</taxon>
        <taxon>Mucoromycota</taxon>
        <taxon>Glomeromycotina</taxon>
        <taxon>Glomeromycetes</taxon>
        <taxon>Diversisporales</taxon>
        <taxon>Acaulosporaceae</taxon>
        <taxon>Acaulospora</taxon>
    </lineage>
</organism>
<evidence type="ECO:0000313" key="2">
    <source>
        <dbReference type="Proteomes" id="UP000789525"/>
    </source>
</evidence>
<keyword evidence="2" id="KW-1185">Reference proteome</keyword>
<evidence type="ECO:0000313" key="1">
    <source>
        <dbReference type="EMBL" id="CAG8592541.1"/>
    </source>
</evidence>